<dbReference type="GO" id="GO:0003723">
    <property type="term" value="F:RNA binding"/>
    <property type="evidence" value="ECO:0007669"/>
    <property type="project" value="UniProtKB-KW"/>
</dbReference>
<dbReference type="InterPro" id="IPR025714">
    <property type="entry name" value="Methyltranfer_dom"/>
</dbReference>
<dbReference type="CDD" id="cd00165">
    <property type="entry name" value="S4"/>
    <property type="match status" value="1"/>
</dbReference>
<organism evidence="7 8">
    <name type="scientific">Coemansia reversa (strain ATCC 12441 / NRRL 1564)</name>
    <dbReference type="NCBI Taxonomy" id="763665"/>
    <lineage>
        <taxon>Eukaryota</taxon>
        <taxon>Fungi</taxon>
        <taxon>Fungi incertae sedis</taxon>
        <taxon>Zoopagomycota</taxon>
        <taxon>Kickxellomycotina</taxon>
        <taxon>Kickxellomycetes</taxon>
        <taxon>Kickxellales</taxon>
        <taxon>Kickxellaceae</taxon>
        <taxon>Coemansia</taxon>
    </lineage>
</organism>
<gene>
    <name evidence="7" type="ORF">COEREDRAFT_8899</name>
</gene>
<feature type="compositionally biased region" description="Polar residues" evidence="5">
    <location>
        <begin position="1"/>
        <end position="11"/>
    </location>
</feature>
<evidence type="ECO:0000256" key="4">
    <source>
        <dbReference type="PROSITE-ProRule" id="PRU00182"/>
    </source>
</evidence>
<accession>A0A2G5BAA0</accession>
<dbReference type="InterPro" id="IPR036986">
    <property type="entry name" value="S4_RNA-bd_sf"/>
</dbReference>
<dbReference type="Gene3D" id="3.40.50.150">
    <property type="entry name" value="Vaccinia Virus protein VP39"/>
    <property type="match status" value="1"/>
</dbReference>
<sequence>MPPTAGSSIDTSTRRRNKVKERTVSAENAGKKLCDFIVQEFRDVFRSRSDSKAALRQKRVRVNGQITLDSYMLETGDQVQVEIDEEYAIRHRLHGLDVQLKYSEAGLVVLLKAPGVSRPDVEWAAAALQIIEANSRDQFSTCKEVTPWIAINEVDKALRSLIVLIDSRKRQEAIMQFVNSGRVRFTLCALCHGNIKQETLDDATSKSIAASAKATIIKESDAQDEVDNKLRLFNSWFAHNNLPSDIFDSVKVKVEFIAKSTAVGHLSMIQGSVTYSTHPSLVLRRFMFELGHATVGSQSYSKELSNHRGKGSMLAFVKVEFPSLLEGNKLITINEDVSPKLLAVCKREIKFFEQRQMKTRAEVEKANASGDVNQNIDLIDGKPAAYITGYKEFCGHTFRVTTDTLIPRTSTEALVKTVISVLDTNVKPRIMDLGTGSGCILLSVLLSITSATGVGVDISKSALSVAQDNCKRHKLVQRSMFLQGTFEHFTTDPIIVANGPFDIIVCNPPYVSASKAAHMRASIEYEPRLALVADDGGYQSYTTIHESLAKGETILTSHGCIVFEIGKDMEKVVRNIFRDWKEVGATKDSSGFLRVLVFQCP</sequence>
<dbReference type="Gene3D" id="3.10.290.10">
    <property type="entry name" value="RNA-binding S4 domain"/>
    <property type="match status" value="1"/>
</dbReference>
<dbReference type="PROSITE" id="PS50889">
    <property type="entry name" value="S4"/>
    <property type="match status" value="1"/>
</dbReference>
<dbReference type="AlphaFoldDB" id="A0A2G5BAA0"/>
<keyword evidence="1 7" id="KW-0489">Methyltransferase</keyword>
<dbReference type="PROSITE" id="PS00092">
    <property type="entry name" value="N6_MTASE"/>
    <property type="match status" value="1"/>
</dbReference>
<dbReference type="SUPFAM" id="SSF53335">
    <property type="entry name" value="S-adenosyl-L-methionine-dependent methyltransferases"/>
    <property type="match status" value="1"/>
</dbReference>
<dbReference type="GO" id="GO:0008276">
    <property type="term" value="F:protein methyltransferase activity"/>
    <property type="evidence" value="ECO:0007669"/>
    <property type="project" value="InterPro"/>
</dbReference>
<dbReference type="GO" id="GO:0005739">
    <property type="term" value="C:mitochondrion"/>
    <property type="evidence" value="ECO:0007669"/>
    <property type="project" value="TreeGrafter"/>
</dbReference>
<dbReference type="Proteomes" id="UP000242474">
    <property type="component" value="Unassembled WGS sequence"/>
</dbReference>
<keyword evidence="4" id="KW-0694">RNA-binding</keyword>
<dbReference type="EMBL" id="KZ303503">
    <property type="protein sequence ID" value="PIA15934.1"/>
    <property type="molecule type" value="Genomic_DNA"/>
</dbReference>
<evidence type="ECO:0000256" key="2">
    <source>
        <dbReference type="ARBA" id="ARBA00022679"/>
    </source>
</evidence>
<dbReference type="InterPro" id="IPR002052">
    <property type="entry name" value="DNA_methylase_N6_adenine_CS"/>
</dbReference>
<dbReference type="InterPro" id="IPR050320">
    <property type="entry name" value="N5-glutamine_MTase"/>
</dbReference>
<dbReference type="InterPro" id="IPR029063">
    <property type="entry name" value="SAM-dependent_MTases_sf"/>
</dbReference>
<keyword evidence="3" id="KW-0949">S-adenosyl-L-methionine</keyword>
<dbReference type="STRING" id="763665.A0A2G5BAA0"/>
<dbReference type="GO" id="GO:0032259">
    <property type="term" value="P:methylation"/>
    <property type="evidence" value="ECO:0007669"/>
    <property type="project" value="UniProtKB-KW"/>
</dbReference>
<keyword evidence="2 7" id="KW-0808">Transferase</keyword>
<evidence type="ECO:0000313" key="7">
    <source>
        <dbReference type="EMBL" id="PIA15934.1"/>
    </source>
</evidence>
<evidence type="ECO:0000256" key="3">
    <source>
        <dbReference type="ARBA" id="ARBA00022691"/>
    </source>
</evidence>
<feature type="region of interest" description="Disordered" evidence="5">
    <location>
        <begin position="1"/>
        <end position="24"/>
    </location>
</feature>
<evidence type="ECO:0000313" key="8">
    <source>
        <dbReference type="Proteomes" id="UP000242474"/>
    </source>
</evidence>
<evidence type="ECO:0000259" key="6">
    <source>
        <dbReference type="Pfam" id="PF13847"/>
    </source>
</evidence>
<dbReference type="OrthoDB" id="269872at2759"/>
<evidence type="ECO:0000256" key="1">
    <source>
        <dbReference type="ARBA" id="ARBA00022603"/>
    </source>
</evidence>
<feature type="domain" description="Methyltransferase" evidence="6">
    <location>
        <begin position="429"/>
        <end position="514"/>
    </location>
</feature>
<dbReference type="Pfam" id="PF13847">
    <property type="entry name" value="Methyltransf_31"/>
    <property type="match status" value="1"/>
</dbReference>
<proteinExistence type="predicted"/>
<name>A0A2G5BAA0_COERN</name>
<evidence type="ECO:0000256" key="5">
    <source>
        <dbReference type="SAM" id="MobiDB-lite"/>
    </source>
</evidence>
<dbReference type="CDD" id="cd02440">
    <property type="entry name" value="AdoMet_MTases"/>
    <property type="match status" value="1"/>
</dbReference>
<protein>
    <submittedName>
        <fullName evidence="7">S-adenosyl-L-methionine-dependent methyltransferase</fullName>
    </submittedName>
</protein>
<dbReference type="PANTHER" id="PTHR18895:SF74">
    <property type="entry name" value="MTRF1L RELEASE FACTOR GLUTAMINE METHYLTRANSFERASE"/>
    <property type="match status" value="1"/>
</dbReference>
<dbReference type="InterPro" id="IPR004556">
    <property type="entry name" value="HemK-like"/>
</dbReference>
<keyword evidence="8" id="KW-1185">Reference proteome</keyword>
<dbReference type="PANTHER" id="PTHR18895">
    <property type="entry name" value="HEMK METHYLTRANSFERASE"/>
    <property type="match status" value="1"/>
</dbReference>
<dbReference type="NCBIfam" id="TIGR00536">
    <property type="entry name" value="hemK_fam"/>
    <property type="match status" value="1"/>
</dbReference>
<reference evidence="7 8" key="1">
    <citation type="journal article" date="2015" name="Genome Biol. Evol.">
        <title>Phylogenomic analyses indicate that early fungi evolved digesting cell walls of algal ancestors of land plants.</title>
        <authorList>
            <person name="Chang Y."/>
            <person name="Wang S."/>
            <person name="Sekimoto S."/>
            <person name="Aerts A.L."/>
            <person name="Choi C."/>
            <person name="Clum A."/>
            <person name="LaButti K.M."/>
            <person name="Lindquist E.A."/>
            <person name="Yee Ngan C."/>
            <person name="Ohm R.A."/>
            <person name="Salamov A.A."/>
            <person name="Grigoriev I.V."/>
            <person name="Spatafora J.W."/>
            <person name="Berbee M.L."/>
        </authorList>
    </citation>
    <scope>NUCLEOTIDE SEQUENCE [LARGE SCALE GENOMIC DNA]</scope>
    <source>
        <strain evidence="7 8">NRRL 1564</strain>
    </source>
</reference>
<dbReference type="SUPFAM" id="SSF55174">
    <property type="entry name" value="Alpha-L RNA-binding motif"/>
    <property type="match status" value="1"/>
</dbReference>